<accession>A0A6I2MBQ6</accession>
<comment type="caution">
    <text evidence="3">The sequence shown here is derived from an EMBL/GenBank/DDBJ whole genome shotgun (WGS) entry which is preliminary data.</text>
</comment>
<dbReference type="CDD" id="cd13441">
    <property type="entry name" value="CamS_repeat_1"/>
    <property type="match status" value="1"/>
</dbReference>
<dbReference type="Pfam" id="PF07537">
    <property type="entry name" value="CamS"/>
    <property type="match status" value="1"/>
</dbReference>
<dbReference type="Gene3D" id="3.10.570.10">
    <property type="entry name" value="sex pheromone staph- cam373 precursor domain"/>
    <property type="match status" value="1"/>
</dbReference>
<dbReference type="Proteomes" id="UP000441585">
    <property type="component" value="Unassembled WGS sequence"/>
</dbReference>
<reference evidence="3 4" key="1">
    <citation type="submission" date="2019-11" db="EMBL/GenBank/DDBJ databases">
        <title>Bacillus idriensis genome.</title>
        <authorList>
            <person name="Konopka E.N."/>
            <person name="Newman J.D."/>
        </authorList>
    </citation>
    <scope>NUCLEOTIDE SEQUENCE [LARGE SCALE GENOMIC DNA]</scope>
    <source>
        <strain evidence="3 4">DSM 19097</strain>
    </source>
</reference>
<organism evidence="3 4">
    <name type="scientific">Metabacillus idriensis</name>
    <dbReference type="NCBI Taxonomy" id="324768"/>
    <lineage>
        <taxon>Bacteria</taxon>
        <taxon>Bacillati</taxon>
        <taxon>Bacillota</taxon>
        <taxon>Bacilli</taxon>
        <taxon>Bacillales</taxon>
        <taxon>Bacillaceae</taxon>
        <taxon>Metabacillus</taxon>
    </lineage>
</organism>
<sequence length="402" mass="45592">MKKVMVMLLAGCLFLSACAPSFGDQEEIVRETEDESTEKAIIPKYNISDSYYKMILPFKEGKARGLVAENINTRLDIDEFETGLMRVAQEEFSAEDHLYQEGQYLDEKTVRKWLSRKLEGEKLEAAIEESKGKNSNGTKKEPFQNTGLNPPEATEGDYIQKNEKSPIYLAHMLEHNYLVRKGENTVELGGVVIGLALNSVHYYREAVGEPQREYVIDPQKLEAEGKKMAEEVIKRVRTQKGLENVPVVIALYKQAPKSSIVPGSFIASTVVDGGSNQIGKWDSIDEEYVFFPSPQGMEDYREDANLFERFKQDIDEFFPNYTGVIGKAFYKGEEMQELKIDIPMQFYGKSEVIAFTQFVTGKVVDYFPDYVSVEVNINSTSGQEALIVRKPGQEKPTVHIYQ</sequence>
<dbReference type="EMBL" id="WKKF01000003">
    <property type="protein sequence ID" value="MRX55179.1"/>
    <property type="molecule type" value="Genomic_DNA"/>
</dbReference>
<keyword evidence="2" id="KW-0732">Signal</keyword>
<feature type="signal peptide" evidence="2">
    <location>
        <begin position="1"/>
        <end position="19"/>
    </location>
</feature>
<evidence type="ECO:0000313" key="3">
    <source>
        <dbReference type="EMBL" id="MRX55179.1"/>
    </source>
</evidence>
<name>A0A6I2MBQ6_9BACI</name>
<evidence type="ECO:0000256" key="2">
    <source>
        <dbReference type="SAM" id="SignalP"/>
    </source>
</evidence>
<evidence type="ECO:0000313" key="4">
    <source>
        <dbReference type="Proteomes" id="UP000441585"/>
    </source>
</evidence>
<dbReference type="InterPro" id="IPR011426">
    <property type="entry name" value="CamS"/>
</dbReference>
<feature type="chain" id="PRO_5038599757" evidence="2">
    <location>
        <begin position="20"/>
        <end position="402"/>
    </location>
</feature>
<evidence type="ECO:0000256" key="1">
    <source>
        <dbReference type="SAM" id="MobiDB-lite"/>
    </source>
</evidence>
<dbReference type="CDD" id="cd13440">
    <property type="entry name" value="CamS_repeat_2"/>
    <property type="match status" value="1"/>
</dbReference>
<feature type="region of interest" description="Disordered" evidence="1">
    <location>
        <begin position="128"/>
        <end position="154"/>
    </location>
</feature>
<gene>
    <name evidence="3" type="ORF">GJU41_14465</name>
</gene>
<feature type="compositionally biased region" description="Basic and acidic residues" evidence="1">
    <location>
        <begin position="128"/>
        <end position="142"/>
    </location>
</feature>
<dbReference type="PIRSF" id="PIRSF012509">
    <property type="entry name" value="CamS"/>
    <property type="match status" value="1"/>
</dbReference>
<dbReference type="PROSITE" id="PS51257">
    <property type="entry name" value="PROKAR_LIPOPROTEIN"/>
    <property type="match status" value="1"/>
</dbReference>
<dbReference type="AlphaFoldDB" id="A0A6I2MBQ6"/>
<proteinExistence type="predicted"/>
<dbReference type="RefSeq" id="WP_070879483.1">
    <property type="nucleotide sequence ID" value="NZ_CAJFZX010000004.1"/>
</dbReference>
<keyword evidence="4" id="KW-1185">Reference proteome</keyword>
<protein>
    <submittedName>
        <fullName evidence="3">CamS family sex pheromone protein</fullName>
    </submittedName>
</protein>